<dbReference type="Pfam" id="PF00078">
    <property type="entry name" value="RVT_1"/>
    <property type="match status" value="1"/>
</dbReference>
<protein>
    <submittedName>
        <fullName evidence="2">RNA-directed DNA polymerase from transposon BS</fullName>
    </submittedName>
</protein>
<dbReference type="AlphaFoldDB" id="A0AAD9QDA6"/>
<evidence type="ECO:0000313" key="3">
    <source>
        <dbReference type="Proteomes" id="UP001249851"/>
    </source>
</evidence>
<keyword evidence="2" id="KW-0548">Nucleotidyltransferase</keyword>
<evidence type="ECO:0000313" key="2">
    <source>
        <dbReference type="EMBL" id="KAK2559177.1"/>
    </source>
</evidence>
<name>A0AAD9QDA6_ACRCE</name>
<sequence>MITETWLSRCGDEVIIGEICPAGYRFFNQPRLSGSGGGVGLLCKANLHVKTRLSHYYRSFEYLDSTIVDTRTVRVITVYRPLPSAANGLTVDIFLDEFGTLLEELVVTNAELLIVGDFNFLMGDLMDGNAIRFSRLLQTFDLKQHVKAPTHLSLWPYTRSCDHQNLDVEAFTDAVNLGGLLDDNLCVASAISRYEQVLEDTLNQMAPIRSRLITIHNNSPWYSDEIAIAKRLRRKLERKWRRSRLEYDRLEYIQQCGIVNQLLRSSKEAYYSKFIEENSTDSRKLFKSVNMLLNRNLDACYPTTKSDTDLACAFADFFMQKIDRIRSEVAVGRSSIELTTISEAVQCFSCETKLQSFKSLTNNKVFKLIKSGTIKSCSLDPLPASIMAKRCHALLPMLTRIINLSLTTGEMPEDLKCAMLRPLLKKPTADHKVFANVRPVSNLKYISKLIEKAVALQLNDHLARNDLHVPFQSAYRSCHSTESALMRVHNDIMISLENGNSVILVLLDLSAAFDTVNHDLLLSRLEKRFGITGTVLNRFKSYLCSRSQLVSINQSHSTKRDLLVGVPQGSVLGPLLYLLDTAPISDVIANRQLNYHIYADDIQLYSAFKTNHMNLAIDRVVSCVSEISCWMEQNDLKLNPDKTDILLMHSRFCEGPALDYLQFRDERISISDKVRSLGVIFD</sequence>
<dbReference type="EMBL" id="JARQWQ010000041">
    <property type="protein sequence ID" value="KAK2559177.1"/>
    <property type="molecule type" value="Genomic_DNA"/>
</dbReference>
<reference evidence="2" key="2">
    <citation type="journal article" date="2023" name="Science">
        <title>Genomic signatures of disease resistance in endangered staghorn corals.</title>
        <authorList>
            <person name="Vollmer S.V."/>
            <person name="Selwyn J.D."/>
            <person name="Despard B.A."/>
            <person name="Roesel C.L."/>
        </authorList>
    </citation>
    <scope>NUCLEOTIDE SEQUENCE</scope>
    <source>
        <strain evidence="2">K2</strain>
    </source>
</reference>
<gene>
    <name evidence="2" type="ORF">P5673_018312</name>
</gene>
<dbReference type="PANTHER" id="PTHR46670:SF3">
    <property type="entry name" value="ENDONUCLEASE_EXONUCLEASE_PHOSPHATASE DOMAIN-CONTAINING PROTEIN"/>
    <property type="match status" value="1"/>
</dbReference>
<keyword evidence="2" id="KW-0695">RNA-directed DNA polymerase</keyword>
<dbReference type="PROSITE" id="PS50878">
    <property type="entry name" value="RT_POL"/>
    <property type="match status" value="1"/>
</dbReference>
<comment type="caution">
    <text evidence="2">The sequence shown here is derived from an EMBL/GenBank/DDBJ whole genome shotgun (WGS) entry which is preliminary data.</text>
</comment>
<keyword evidence="3" id="KW-1185">Reference proteome</keyword>
<organism evidence="2 3">
    <name type="scientific">Acropora cervicornis</name>
    <name type="common">Staghorn coral</name>
    <dbReference type="NCBI Taxonomy" id="6130"/>
    <lineage>
        <taxon>Eukaryota</taxon>
        <taxon>Metazoa</taxon>
        <taxon>Cnidaria</taxon>
        <taxon>Anthozoa</taxon>
        <taxon>Hexacorallia</taxon>
        <taxon>Scleractinia</taxon>
        <taxon>Astrocoeniina</taxon>
        <taxon>Acroporidae</taxon>
        <taxon>Acropora</taxon>
    </lineage>
</organism>
<dbReference type="InterPro" id="IPR043502">
    <property type="entry name" value="DNA/RNA_pol_sf"/>
</dbReference>
<dbReference type="GO" id="GO:0003964">
    <property type="term" value="F:RNA-directed DNA polymerase activity"/>
    <property type="evidence" value="ECO:0007669"/>
    <property type="project" value="UniProtKB-KW"/>
</dbReference>
<dbReference type="SUPFAM" id="SSF56219">
    <property type="entry name" value="DNase I-like"/>
    <property type="match status" value="1"/>
</dbReference>
<dbReference type="Proteomes" id="UP001249851">
    <property type="component" value="Unassembled WGS sequence"/>
</dbReference>
<dbReference type="InterPro" id="IPR036691">
    <property type="entry name" value="Endo/exonu/phosph_ase_sf"/>
</dbReference>
<keyword evidence="2" id="KW-0808">Transferase</keyword>
<dbReference type="InterPro" id="IPR000477">
    <property type="entry name" value="RT_dom"/>
</dbReference>
<reference evidence="2" key="1">
    <citation type="journal article" date="2023" name="G3 (Bethesda)">
        <title>Whole genome assembly and annotation of the endangered Caribbean coral Acropora cervicornis.</title>
        <authorList>
            <person name="Selwyn J.D."/>
            <person name="Vollmer S.V."/>
        </authorList>
    </citation>
    <scope>NUCLEOTIDE SEQUENCE</scope>
    <source>
        <strain evidence="2">K2</strain>
    </source>
</reference>
<feature type="domain" description="Reverse transcriptase" evidence="1">
    <location>
        <begin position="404"/>
        <end position="681"/>
    </location>
</feature>
<dbReference type="CDD" id="cd01650">
    <property type="entry name" value="RT_nLTR_like"/>
    <property type="match status" value="1"/>
</dbReference>
<dbReference type="PANTHER" id="PTHR46670">
    <property type="entry name" value="ENDO/EXONUCLEASE/PHOSPHATASE DOMAIN-CONTAINING PROTEIN"/>
    <property type="match status" value="1"/>
</dbReference>
<proteinExistence type="predicted"/>
<dbReference type="Gene3D" id="3.60.10.10">
    <property type="entry name" value="Endonuclease/exonuclease/phosphatase"/>
    <property type="match status" value="1"/>
</dbReference>
<dbReference type="SUPFAM" id="SSF56672">
    <property type="entry name" value="DNA/RNA polymerases"/>
    <property type="match status" value="1"/>
</dbReference>
<evidence type="ECO:0000259" key="1">
    <source>
        <dbReference type="PROSITE" id="PS50878"/>
    </source>
</evidence>
<accession>A0AAD9QDA6</accession>